<accession>A0A0F9FH72</accession>
<evidence type="ECO:0000313" key="1">
    <source>
        <dbReference type="EMBL" id="KKL50462.1"/>
    </source>
</evidence>
<dbReference type="EMBL" id="LAZR01032588">
    <property type="protein sequence ID" value="KKL50462.1"/>
    <property type="molecule type" value="Genomic_DNA"/>
</dbReference>
<comment type="caution">
    <text evidence="1">The sequence shown here is derived from an EMBL/GenBank/DDBJ whole genome shotgun (WGS) entry which is preliminary data.</text>
</comment>
<proteinExistence type="predicted"/>
<reference evidence="1" key="1">
    <citation type="journal article" date="2015" name="Nature">
        <title>Complex archaea that bridge the gap between prokaryotes and eukaryotes.</title>
        <authorList>
            <person name="Spang A."/>
            <person name="Saw J.H."/>
            <person name="Jorgensen S.L."/>
            <person name="Zaremba-Niedzwiedzka K."/>
            <person name="Martijn J."/>
            <person name="Lind A.E."/>
            <person name="van Eijk R."/>
            <person name="Schleper C."/>
            <person name="Guy L."/>
            <person name="Ettema T.J."/>
        </authorList>
    </citation>
    <scope>NUCLEOTIDE SEQUENCE</scope>
</reference>
<sequence length="174" mass="20002">MLKKTITIIFFFSILIALSAEKYLHTEKIINKAAKAATKIWDEYEIEIEPLDLDQSSQYYSSYDTLFRIVGGDSTLGFLVLSSAKGRFEMFDFMMVYTPETEVIDMRVMVYRSEYGSQVCSKRWLKQFYGIPSSKSLQYGSDVDALSGATFSARSLTEQVNRLNRLLRENSNKN</sequence>
<organism evidence="1">
    <name type="scientific">marine sediment metagenome</name>
    <dbReference type="NCBI Taxonomy" id="412755"/>
    <lineage>
        <taxon>unclassified sequences</taxon>
        <taxon>metagenomes</taxon>
        <taxon>ecological metagenomes</taxon>
    </lineage>
</organism>
<gene>
    <name evidence="1" type="ORF">LCGC14_2305260</name>
</gene>
<protein>
    <submittedName>
        <fullName evidence="1">Uncharacterized protein</fullName>
    </submittedName>
</protein>
<name>A0A0F9FH72_9ZZZZ</name>
<dbReference type="AlphaFoldDB" id="A0A0F9FH72"/>